<feature type="compositionally biased region" description="Acidic residues" evidence="1">
    <location>
        <begin position="193"/>
        <end position="205"/>
    </location>
</feature>
<reference evidence="3" key="2">
    <citation type="journal article" date="2011" name="PLoS Biol.">
        <title>Modernizing reference genome assemblies.</title>
        <authorList>
            <person name="Church D.M."/>
            <person name="Schneider V.A."/>
            <person name="Graves T."/>
            <person name="Auger K."/>
            <person name="Cunningham F."/>
            <person name="Bouk N."/>
            <person name="Chen H.C."/>
            <person name="Agarwala R."/>
            <person name="McLaren W.M."/>
            <person name="Ritchie G.R."/>
            <person name="Albracht D."/>
            <person name="Kremitzki M."/>
            <person name="Rock S."/>
            <person name="Kotkiewicz H."/>
            <person name="Kremitzki C."/>
            <person name="Wollam A."/>
            <person name="Trani L."/>
            <person name="Fulton L."/>
            <person name="Fulton R."/>
            <person name="Matthews L."/>
            <person name="Whitehead S."/>
            <person name="Chow W."/>
            <person name="Torrance J."/>
            <person name="Dunn M."/>
            <person name="Harden G."/>
            <person name="Threadgold G."/>
            <person name="Wood J."/>
            <person name="Collins J."/>
            <person name="Heath P."/>
            <person name="Griffiths G."/>
            <person name="Pelan S."/>
            <person name="Grafham D."/>
            <person name="Eichler E.E."/>
            <person name="Weinstock G."/>
            <person name="Mardis E.R."/>
            <person name="Wilson R.K."/>
            <person name="Howe K."/>
            <person name="Flicek P."/>
            <person name="Hubbard T."/>
        </authorList>
    </citation>
    <scope>NUCLEOTIDE SEQUENCE [LARGE SCALE GENOMIC DNA]</scope>
    <source>
        <strain evidence="3">C57BL/6J</strain>
    </source>
</reference>
<feature type="region of interest" description="Disordered" evidence="1">
    <location>
        <begin position="192"/>
        <end position="227"/>
    </location>
</feature>
<dbReference type="PANTHER" id="PTHR47055:SF1">
    <property type="entry name" value="PIGGYBAC TRANSPOSABLE ELEMENT-DERIVED PROTEIN 1"/>
    <property type="match status" value="1"/>
</dbReference>
<dbReference type="Bgee" id="ENSMUSG00000055313">
    <property type="expression patterns" value="Expressed in dorsal pancreas and 75 other cell types or tissues"/>
</dbReference>
<dbReference type="eggNOG" id="KOG1721">
    <property type="taxonomic scope" value="Eukaryota"/>
</dbReference>
<dbReference type="HOGENOM" id="CLU_731510_0_0_1"/>
<protein>
    <submittedName>
        <fullName evidence="3">PiggyBac transposable element derived 1</fullName>
    </submittedName>
</protein>
<dbReference type="MGI" id="MGI:2441675">
    <property type="gene designation" value="Pgbd1"/>
</dbReference>
<reference evidence="3 5" key="1">
    <citation type="journal article" date="2009" name="PLoS Biol.">
        <title>Lineage-specific biology revealed by a finished genome assembly of the mouse.</title>
        <authorList>
            <consortium name="Mouse Genome Sequencing Consortium"/>
            <person name="Church D.M."/>
            <person name="Goodstadt L."/>
            <person name="Hillier L.W."/>
            <person name="Zody M.C."/>
            <person name="Goldstein S."/>
            <person name="She X."/>
            <person name="Bult C.J."/>
            <person name="Agarwala R."/>
            <person name="Cherry J.L."/>
            <person name="DiCuccio M."/>
            <person name="Hlavina W."/>
            <person name="Kapustin Y."/>
            <person name="Meric P."/>
            <person name="Maglott D."/>
            <person name="Birtle Z."/>
            <person name="Marques A.C."/>
            <person name="Graves T."/>
            <person name="Zhou S."/>
            <person name="Teague B."/>
            <person name="Potamousis K."/>
            <person name="Churas C."/>
            <person name="Place M."/>
            <person name="Herschleb J."/>
            <person name="Runnheim R."/>
            <person name="Forrest D."/>
            <person name="Amos-Landgraf J."/>
            <person name="Schwartz D.C."/>
            <person name="Cheng Z."/>
            <person name="Lindblad-Toh K."/>
            <person name="Eichler E.E."/>
            <person name="Ponting C.P."/>
        </authorList>
    </citation>
    <scope>NUCLEOTIDE SEQUENCE [LARGE SCALE GENOMIC DNA]</scope>
    <source>
        <strain evidence="3 5">C57BL/6J</strain>
    </source>
</reference>
<proteinExistence type="predicted"/>
<dbReference type="Ensembl" id="ENSMUST00000099719.10">
    <property type="protein sequence ID" value="ENSMUSP00000097307.4"/>
    <property type="gene ID" value="ENSMUSG00000055313.16"/>
</dbReference>
<dbReference type="AlphaFoldDB" id="E9Q492"/>
<feature type="region of interest" description="Disordered" evidence="1">
    <location>
        <begin position="125"/>
        <end position="145"/>
    </location>
</feature>
<dbReference type="Pfam" id="PF13843">
    <property type="entry name" value="DDE_Tnp_1_7"/>
    <property type="match status" value="1"/>
</dbReference>
<dbReference type="Ensembl" id="ENSMUST00000151743.9">
    <property type="protein sequence ID" value="ENSMUSP00000117669.2"/>
    <property type="gene ID" value="ENSMUSG00000055313.16"/>
</dbReference>
<dbReference type="OrthoDB" id="5985989at2759"/>
<dbReference type="CTD" id="84547"/>
<dbReference type="ExpressionAtlas" id="E9Q492">
    <property type="expression patterns" value="baseline and differential"/>
</dbReference>
<reference evidence="3" key="3">
    <citation type="submission" date="2025-05" db="UniProtKB">
        <authorList>
            <consortium name="Ensembl"/>
        </authorList>
    </citation>
    <scope>IDENTIFICATION</scope>
    <source>
        <strain evidence="3">C57BL/6J</strain>
    </source>
</reference>
<evidence type="ECO:0000313" key="5">
    <source>
        <dbReference type="Proteomes" id="UP000000589"/>
    </source>
</evidence>
<dbReference type="BioGRID-ORCS" id="319207">
    <property type="hits" value="3 hits in 77 CRISPR screens"/>
</dbReference>
<dbReference type="UCSC" id="uc007pqj.2">
    <property type="organism name" value="mouse"/>
</dbReference>
<gene>
    <name evidence="3 4" type="primary">Pgbd1</name>
</gene>
<dbReference type="RefSeq" id="NP_001156392.1">
    <property type="nucleotide sequence ID" value="NM_001162920.1"/>
</dbReference>
<dbReference type="RefSeq" id="XP_030103153.1">
    <property type="nucleotide sequence ID" value="XM_030247293.2"/>
</dbReference>
<dbReference type="Antibodypedia" id="1792">
    <property type="antibodies" value="255 antibodies from 32 providers"/>
</dbReference>
<feature type="domain" description="PiggyBac transposable element-derived protein" evidence="2">
    <location>
        <begin position="250"/>
        <end position="406"/>
    </location>
</feature>
<dbReference type="PANTHER" id="PTHR47055">
    <property type="entry name" value="DDE_TNP_1_7 DOMAIN-CONTAINING PROTEIN"/>
    <property type="match status" value="1"/>
</dbReference>
<dbReference type="Proteomes" id="UP000000589">
    <property type="component" value="Chromosome 13"/>
</dbReference>
<dbReference type="GlyGen" id="E9Q492">
    <property type="glycosylation" value="1 site, 1 N-linked glycan (1 site)"/>
</dbReference>
<dbReference type="GO" id="GO:0042802">
    <property type="term" value="F:identical protein binding"/>
    <property type="evidence" value="ECO:0000266"/>
    <property type="project" value="GO_Central"/>
</dbReference>
<dbReference type="AGR" id="MGI:2441675"/>
<dbReference type="GeneTree" id="ENSGT00940000163016"/>
<dbReference type="PaxDb" id="10090-ENSMUSP00000117669"/>
<sequence length="415" mass="47372">MLRNFTACDFGTSVTMRQTYPLQRGDEAATLLENLASERGDTGQQATLCAQEQDMHLVVTEYPGASMEEYQSLHLLQSSVTPWTRDFPELPLGCERSLHLQRSKSAKKSLKTPCYIFDVTSSTTAGNDTELNRDSPSPTEKAVSTLNTVGSCHPPHDSWAKMHIASLQYITQKGREKAKFRVIELLQGHAFSDESETEEDNEPEVQPERKKIKASSIPEKSWTKRDSKPNFPSWSALDSGLLNLKSEKLNPVELFELFFDGETFNLIVNETNNYASQKNVSLEVTVQEMRCVFGVLLCSGFVRHPRMGMYWEISDSDQTLVRNEIRRDRFELIFSCLHFADNKHLDQKDKFSNLRPLIKQMKNFPLVCPPEEYYCFDKSMCECFDCDQFLNGKPLQIGYKIWCGTTNYARLSGLV</sequence>
<evidence type="ECO:0000259" key="2">
    <source>
        <dbReference type="Pfam" id="PF13843"/>
    </source>
</evidence>
<dbReference type="InterPro" id="IPR029526">
    <property type="entry name" value="PGBD"/>
</dbReference>
<organism evidence="3 5">
    <name type="scientific">Mus musculus</name>
    <name type="common">Mouse</name>
    <dbReference type="NCBI Taxonomy" id="10090"/>
    <lineage>
        <taxon>Eukaryota</taxon>
        <taxon>Metazoa</taxon>
        <taxon>Chordata</taxon>
        <taxon>Craniata</taxon>
        <taxon>Vertebrata</taxon>
        <taxon>Euteleostomi</taxon>
        <taxon>Mammalia</taxon>
        <taxon>Eutheria</taxon>
        <taxon>Euarchontoglires</taxon>
        <taxon>Glires</taxon>
        <taxon>Rodentia</taxon>
        <taxon>Myomorpha</taxon>
        <taxon>Muroidea</taxon>
        <taxon>Muridae</taxon>
        <taxon>Murinae</taxon>
        <taxon>Mus</taxon>
        <taxon>Mus</taxon>
    </lineage>
</organism>
<dbReference type="VEuPathDB" id="HostDB:ENSMUSG00000055313"/>
<keyword evidence="5" id="KW-1185">Reference proteome</keyword>
<dbReference type="InterPro" id="IPR052638">
    <property type="entry name" value="PiggyBac_TE-derived"/>
</dbReference>
<dbReference type="GO" id="GO:0043565">
    <property type="term" value="F:sequence-specific DNA binding"/>
    <property type="evidence" value="ECO:0000318"/>
    <property type="project" value="GO_Central"/>
</dbReference>
<name>E9Q492_MOUSE</name>
<dbReference type="GeneID" id="319207"/>
<dbReference type="STRING" id="10090.ENSMUSP00000097307"/>
<evidence type="ECO:0000313" key="4">
    <source>
        <dbReference type="MGI" id="MGI:2441675"/>
    </source>
</evidence>
<evidence type="ECO:0000256" key="1">
    <source>
        <dbReference type="SAM" id="MobiDB-lite"/>
    </source>
</evidence>
<dbReference type="RefSeq" id="NP_001156391.1">
    <property type="nucleotide sequence ID" value="NM_001162919.1"/>
</dbReference>
<accession>E9Q492</accession>
<evidence type="ECO:0000313" key="3">
    <source>
        <dbReference type="Ensembl" id="ENSMUSP00000117669.2"/>
    </source>
</evidence>